<sequence>MWYVQPYLPAYPARQNDKLIKDLEKAVNGEHSAVVCYQKIAQKAPDSETKKRILEIRQDEIRHFNAFLTFYTSLTGRKPDISITEPCPEQYRNALEFAFKDEQETVDFYLDIADYVKDRAIREAFKRAAADEQTKPCSLVFILLNKEMIRLDQYTLIGYIFKIADFYFD</sequence>
<dbReference type="SUPFAM" id="SSF47240">
    <property type="entry name" value="Ferritin-like"/>
    <property type="match status" value="1"/>
</dbReference>
<dbReference type="EMBL" id="NILF01000042">
    <property type="protein sequence ID" value="TWL37670.1"/>
    <property type="molecule type" value="Genomic_DNA"/>
</dbReference>
<dbReference type="InterPro" id="IPR009078">
    <property type="entry name" value="Ferritin-like_SF"/>
</dbReference>
<name>A0ABY3FV66_9BACI</name>
<dbReference type="CDD" id="cd00657">
    <property type="entry name" value="Ferritin_like"/>
    <property type="match status" value="1"/>
</dbReference>
<accession>A0ABY3FV66</accession>
<feature type="domain" description="Rubrerythrin diiron-binding" evidence="1">
    <location>
        <begin position="23"/>
        <end position="133"/>
    </location>
</feature>
<evidence type="ECO:0000313" key="3">
    <source>
        <dbReference type="Proteomes" id="UP000429980"/>
    </source>
</evidence>
<evidence type="ECO:0000259" key="1">
    <source>
        <dbReference type="Pfam" id="PF02915"/>
    </source>
</evidence>
<keyword evidence="3" id="KW-1185">Reference proteome</keyword>
<dbReference type="InterPro" id="IPR003251">
    <property type="entry name" value="Rr_diiron-bd_dom"/>
</dbReference>
<gene>
    <name evidence="2" type="ORF">CHCC15381_2277</name>
</gene>
<dbReference type="InterPro" id="IPR012347">
    <property type="entry name" value="Ferritin-like"/>
</dbReference>
<dbReference type="Proteomes" id="UP000429980">
    <property type="component" value="Unassembled WGS sequence"/>
</dbReference>
<dbReference type="Gene3D" id="1.20.1260.10">
    <property type="match status" value="1"/>
</dbReference>
<protein>
    <recommendedName>
        <fullName evidence="1">Rubrerythrin diiron-binding domain-containing protein</fullName>
    </recommendedName>
</protein>
<evidence type="ECO:0000313" key="2">
    <source>
        <dbReference type="EMBL" id="TWL37670.1"/>
    </source>
</evidence>
<reference evidence="2 3" key="1">
    <citation type="submission" date="2019-06" db="EMBL/GenBank/DDBJ databases">
        <title>Genome sequence analysis of &gt;100 Bacillus licheniformis strains suggests intrinsic resistance to this species.</title>
        <authorList>
            <person name="Wels M."/>
            <person name="Siezen R.J."/>
            <person name="Johansen E."/>
            <person name="Stuer-Lauridsen B."/>
            <person name="Bjerre K."/>
            <person name="Nielsen B.K.K."/>
        </authorList>
    </citation>
    <scope>NUCLEOTIDE SEQUENCE [LARGE SCALE GENOMIC DNA]</scope>
    <source>
        <strain evidence="2 3">BAC-15381</strain>
    </source>
</reference>
<proteinExistence type="predicted"/>
<organism evidence="2 3">
    <name type="scientific">Bacillus paralicheniformis</name>
    <dbReference type="NCBI Taxonomy" id="1648923"/>
    <lineage>
        <taxon>Bacteria</taxon>
        <taxon>Bacillati</taxon>
        <taxon>Bacillota</taxon>
        <taxon>Bacilli</taxon>
        <taxon>Bacillales</taxon>
        <taxon>Bacillaceae</taxon>
        <taxon>Bacillus</taxon>
    </lineage>
</organism>
<comment type="caution">
    <text evidence="2">The sequence shown here is derived from an EMBL/GenBank/DDBJ whole genome shotgun (WGS) entry which is preliminary data.</text>
</comment>
<dbReference type="Pfam" id="PF02915">
    <property type="entry name" value="Rubrerythrin"/>
    <property type="match status" value="1"/>
</dbReference>